<dbReference type="RefSeq" id="WP_093119064.1">
    <property type="nucleotide sequence ID" value="NZ_FODS01000015.1"/>
</dbReference>
<reference evidence="3 4" key="1">
    <citation type="submission" date="2016-10" db="EMBL/GenBank/DDBJ databases">
        <authorList>
            <person name="de Groot N.N."/>
        </authorList>
    </citation>
    <scope>NUCLEOTIDE SEQUENCE [LARGE SCALE GENOMIC DNA]</scope>
    <source>
        <strain evidence="3 4">DSM 27842</strain>
    </source>
</reference>
<dbReference type="Pfam" id="PF09718">
    <property type="entry name" value="Tape_meas_lam_C"/>
    <property type="match status" value="1"/>
</dbReference>
<accession>A0A1H8THF2</accession>
<evidence type="ECO:0000259" key="2">
    <source>
        <dbReference type="Pfam" id="PF09718"/>
    </source>
</evidence>
<organism evidence="3 4">
    <name type="scientific">Salinihabitans flavidus</name>
    <dbReference type="NCBI Taxonomy" id="569882"/>
    <lineage>
        <taxon>Bacteria</taxon>
        <taxon>Pseudomonadati</taxon>
        <taxon>Pseudomonadota</taxon>
        <taxon>Alphaproteobacteria</taxon>
        <taxon>Rhodobacterales</taxon>
        <taxon>Roseobacteraceae</taxon>
        <taxon>Salinihabitans</taxon>
    </lineage>
</organism>
<evidence type="ECO:0000313" key="3">
    <source>
        <dbReference type="EMBL" id="SEO90245.1"/>
    </source>
</evidence>
<dbReference type="OrthoDB" id="7311517at2"/>
<keyword evidence="1" id="KW-1133">Transmembrane helix</keyword>
<evidence type="ECO:0000256" key="1">
    <source>
        <dbReference type="SAM" id="Phobius"/>
    </source>
</evidence>
<keyword evidence="1" id="KW-0472">Membrane</keyword>
<feature type="transmembrane region" description="Helical" evidence="1">
    <location>
        <begin position="54"/>
        <end position="73"/>
    </location>
</feature>
<dbReference type="EMBL" id="FODS01000015">
    <property type="protein sequence ID" value="SEO90245.1"/>
    <property type="molecule type" value="Genomic_DNA"/>
</dbReference>
<sequence length="803" mass="82295">MATKQVSVRLSATGGRQVRAELEGVGKSGSRGMQRLSREMDAANRRMAAFGRRARVAAAAATAAVAAAGVALVRTGLQTVDAQAKLAQSLDTTVASVQVLERAAELSGSKMAELEAGAARLTRRLSLFAADGSGPAAGAIERLTLNAGELLRLPLDKRIAVVTQAIRDNAAASEQAALFSQLFGDRGFVAFQRLDSATLRQATEDLAAFGVMVSDQDADQIERTNDALSRLGLIGRGVANQIAVAAAPALETLADALASAARVTGPLGRVITGLIGNLDRIAVHAGTFAGLMAGKWVAGLAAAALSVRGLATTLVVLKGALIRTGIGALVVGAGELAWWFTRLVRGAGSFGEAMGLLKALASEVWSKVSLSAQAAWANVESSWADAQAALLDGLQSATDGITSWANSTINSFEGTFLAVQAIWEALPGVFSRIGALAINGLVGAMETGLEGLTEGVNSLLTLGGRRPDWAIAAPDLSEWKAAVPEATNLGEAARDAYESAFMDDPFKAPVLFDGMADDARLRADGYRDAARMLSTAAAGPLTSWQALKDAMTGAGDAGSAALEDAAASAEKVTDALTKAGGAAKDTKEELSGFAAVSQSLKDYASTAMDWGKGLGETLTGAFSGAESAFRSFVETGKLDFRSLVRSILADLAVLAFKNAVLGPIANALSGVFGGGSVAAAVSHNGGMVGLSGMARRVPAAVFAGAPRMHSGGTVGPGDAWAGLRPDEVPTILQRGERVLSRREAAGYGPGAPGAGGVTVHIDARGAQMGVAEQIDARLRAALPEIKRVAIESVRDRRQRGYAV</sequence>
<keyword evidence="4" id="KW-1185">Reference proteome</keyword>
<protein>
    <submittedName>
        <fullName evidence="3">Phage tail tape measure protein, lambda family</fullName>
    </submittedName>
</protein>
<dbReference type="STRING" id="569882.SAMN04490248_11593"/>
<dbReference type="Proteomes" id="UP000198893">
    <property type="component" value="Unassembled WGS sequence"/>
</dbReference>
<keyword evidence="1" id="KW-0812">Transmembrane</keyword>
<dbReference type="InterPro" id="IPR006431">
    <property type="entry name" value="Phage_tape_meas_C"/>
</dbReference>
<dbReference type="AlphaFoldDB" id="A0A1H8THF2"/>
<proteinExistence type="predicted"/>
<gene>
    <name evidence="3" type="ORF">SAMN04490248_11593</name>
</gene>
<name>A0A1H8THF2_9RHOB</name>
<evidence type="ECO:0000313" key="4">
    <source>
        <dbReference type="Proteomes" id="UP000198893"/>
    </source>
</evidence>
<feature type="domain" description="Bacteriophage tail tape measure C-terminal" evidence="2">
    <location>
        <begin position="594"/>
        <end position="665"/>
    </location>
</feature>